<reference evidence="2 3" key="1">
    <citation type="submission" date="2019-03" db="EMBL/GenBank/DDBJ databases">
        <title>Genomic Encyclopedia of Archaeal and Bacterial Type Strains, Phase II (KMG-II): from individual species to whole genera.</title>
        <authorList>
            <person name="Goeker M."/>
        </authorList>
    </citation>
    <scope>NUCLEOTIDE SEQUENCE [LARGE SCALE GENOMIC DNA]</scope>
    <source>
        <strain evidence="2 3">ATCC 25309</strain>
    </source>
</reference>
<evidence type="ECO:0000313" key="3">
    <source>
        <dbReference type="Proteomes" id="UP000295662"/>
    </source>
</evidence>
<organism evidence="2 3">
    <name type="scientific">Prosthecobacter fusiformis</name>
    <dbReference type="NCBI Taxonomy" id="48464"/>
    <lineage>
        <taxon>Bacteria</taxon>
        <taxon>Pseudomonadati</taxon>
        <taxon>Verrucomicrobiota</taxon>
        <taxon>Verrucomicrobiia</taxon>
        <taxon>Verrucomicrobiales</taxon>
        <taxon>Verrucomicrobiaceae</taxon>
        <taxon>Prosthecobacter</taxon>
    </lineage>
</organism>
<keyword evidence="3" id="KW-1185">Reference proteome</keyword>
<evidence type="ECO:0000256" key="1">
    <source>
        <dbReference type="SAM" id="Phobius"/>
    </source>
</evidence>
<comment type="caution">
    <text evidence="2">The sequence shown here is derived from an EMBL/GenBank/DDBJ whole genome shotgun (WGS) entry which is preliminary data.</text>
</comment>
<dbReference type="Proteomes" id="UP000295662">
    <property type="component" value="Unassembled WGS sequence"/>
</dbReference>
<keyword evidence="1" id="KW-0472">Membrane</keyword>
<keyword evidence="1" id="KW-1133">Transmembrane helix</keyword>
<protein>
    <submittedName>
        <fullName evidence="2">Uncharacterized protein</fullName>
    </submittedName>
</protein>
<dbReference type="EMBL" id="SOCA01000008">
    <property type="protein sequence ID" value="TDU66567.1"/>
    <property type="molecule type" value="Genomic_DNA"/>
</dbReference>
<proteinExistence type="predicted"/>
<feature type="transmembrane region" description="Helical" evidence="1">
    <location>
        <begin position="38"/>
        <end position="57"/>
    </location>
</feature>
<dbReference type="AlphaFoldDB" id="A0A4R7RQK6"/>
<accession>A0A4R7RQK6</accession>
<keyword evidence="1" id="KW-0812">Transmembrane</keyword>
<feature type="transmembrane region" description="Helical" evidence="1">
    <location>
        <begin position="63"/>
        <end position="82"/>
    </location>
</feature>
<evidence type="ECO:0000313" key="2">
    <source>
        <dbReference type="EMBL" id="TDU66567.1"/>
    </source>
</evidence>
<name>A0A4R7RQK6_9BACT</name>
<gene>
    <name evidence="2" type="ORF">EI77_03662</name>
</gene>
<sequence>MSELNQATSAWHPLCDKKAHNPGSVMINTNPNSGYSQLRVASVAIALVALFAAVSGSAGSATVLTWAVAAIALTTFAASFYLKN</sequence>